<accession>A0A0M9DH74</accession>
<dbReference type="OrthoDB" id="2731469at2"/>
<dbReference type="EMBL" id="LGCI01000011">
    <property type="protein sequence ID" value="KOY80346.1"/>
    <property type="molecule type" value="Genomic_DNA"/>
</dbReference>
<reference evidence="2 3" key="1">
    <citation type="submission" date="2015-07" db="EMBL/GenBank/DDBJ databases">
        <title>Genome sequencing project for genomic taxonomy and phylogenomics of Bacillus-like bacteria.</title>
        <authorList>
            <person name="Liu B."/>
            <person name="Wang J."/>
            <person name="Zhu Y."/>
            <person name="Liu G."/>
            <person name="Chen Q."/>
            <person name="Chen Z."/>
            <person name="Che J."/>
            <person name="Ge C."/>
            <person name="Shi H."/>
            <person name="Pan Z."/>
            <person name="Liu X."/>
        </authorList>
    </citation>
    <scope>NUCLEOTIDE SEQUENCE [LARGE SCALE GENOMIC DNA]</scope>
    <source>
        <strain evidence="2 3">DSM 54</strain>
    </source>
</reference>
<protein>
    <submittedName>
        <fullName evidence="2">Uncharacterized protein</fullName>
    </submittedName>
</protein>
<sequence>MKDSKLYSIQELEELKQRIEAYKEALTSLKKENSIEDYLYMKNEFDGLKTQIVHLKSLTETLDEKQNSQIKGYEEQIQLLTSQVGSLNQTIEEMNREILTVLNKLLTLETTAAQKTPSKPSSTIPNLLQRKSMMTQAANQASLPPKSNEPSYKMLQGLAGKAINTQLNFTHSPPSTSQNEQPMYRPEERHFNQQYFQSINTHPNQIYNGLYRNTNVGSTFHFRNAAETQEIPINDFIPNPVVPASVQPTSIDETPTKDEPEELLESVNLEHIEEIDNHIESSPVLIEEPEVIEVHDNLIPEINESPEPINDLSEEEAKKEKHSFLHFFKKWS</sequence>
<dbReference type="STRING" id="33935.ADM90_21145"/>
<keyword evidence="3" id="KW-1185">Reference proteome</keyword>
<name>A0A0M9DH74_9BACI</name>
<dbReference type="RefSeq" id="WP_053996848.1">
    <property type="nucleotide sequence ID" value="NZ_CP065643.1"/>
</dbReference>
<dbReference type="AlphaFoldDB" id="A0A0M9DH74"/>
<evidence type="ECO:0000256" key="1">
    <source>
        <dbReference type="SAM" id="Coils"/>
    </source>
</evidence>
<dbReference type="PATRIC" id="fig|33935.3.peg.4474"/>
<evidence type="ECO:0000313" key="2">
    <source>
        <dbReference type="EMBL" id="KOY80346.1"/>
    </source>
</evidence>
<dbReference type="Proteomes" id="UP000037977">
    <property type="component" value="Unassembled WGS sequence"/>
</dbReference>
<gene>
    <name evidence="2" type="ORF">ADM90_21145</name>
</gene>
<comment type="caution">
    <text evidence="2">The sequence shown here is derived from an EMBL/GenBank/DDBJ whole genome shotgun (WGS) entry which is preliminary data.</text>
</comment>
<proteinExistence type="predicted"/>
<keyword evidence="1" id="KW-0175">Coiled coil</keyword>
<evidence type="ECO:0000313" key="3">
    <source>
        <dbReference type="Proteomes" id="UP000037977"/>
    </source>
</evidence>
<organism evidence="2 3">
    <name type="scientific">Lysinibacillus macroides</name>
    <dbReference type="NCBI Taxonomy" id="33935"/>
    <lineage>
        <taxon>Bacteria</taxon>
        <taxon>Bacillati</taxon>
        <taxon>Bacillota</taxon>
        <taxon>Bacilli</taxon>
        <taxon>Bacillales</taxon>
        <taxon>Bacillaceae</taxon>
        <taxon>Lysinibacillus</taxon>
    </lineage>
</organism>
<feature type="coiled-coil region" evidence="1">
    <location>
        <begin position="70"/>
        <end position="97"/>
    </location>
</feature>